<gene>
    <name evidence="1" type="ORF">FB561_6582</name>
</gene>
<protein>
    <submittedName>
        <fullName evidence="1">Uncharacterized protein</fullName>
    </submittedName>
</protein>
<proteinExistence type="predicted"/>
<evidence type="ECO:0000313" key="1">
    <source>
        <dbReference type="EMBL" id="TWD75144.1"/>
    </source>
</evidence>
<keyword evidence="2" id="KW-1185">Reference proteome</keyword>
<dbReference type="EMBL" id="VIVK01000002">
    <property type="protein sequence ID" value="TWD75144.1"/>
    <property type="molecule type" value="Genomic_DNA"/>
</dbReference>
<reference evidence="1 2" key="1">
    <citation type="submission" date="2019-06" db="EMBL/GenBank/DDBJ databases">
        <title>Sequencing the genomes of 1000 actinobacteria strains.</title>
        <authorList>
            <person name="Klenk H.-P."/>
        </authorList>
    </citation>
    <scope>NUCLEOTIDE SEQUENCE [LARGE SCALE GENOMIC DNA]</scope>
    <source>
        <strain evidence="1 2">DSM 24683</strain>
    </source>
</reference>
<sequence length="169" mass="18160">MDRSARSLLQVEVNGELMPGLIVYGLRPDSCLAQVRYSEKLWPASTEPVAVRLGGDGWEVLAWELQLPTWPVGKQFTSAIRRTLEGMIAAGCVVAWVGAEGLPFCDPPLLFEEACLADGVLAWLAASGEFDCPLQPDRPLDPISPESLAKLRAYALPLAGLDDGPVVSS</sequence>
<comment type="caution">
    <text evidence="1">The sequence shown here is derived from an EMBL/GenBank/DDBJ whole genome shotgun (WGS) entry which is preliminary data.</text>
</comment>
<accession>A0A561B861</accession>
<dbReference type="OrthoDB" id="3827454at2"/>
<evidence type="ECO:0000313" key="2">
    <source>
        <dbReference type="Proteomes" id="UP000318380"/>
    </source>
</evidence>
<dbReference type="RefSeq" id="WP_145813886.1">
    <property type="nucleotide sequence ID" value="NZ_VIVK01000002.1"/>
</dbReference>
<name>A0A561B861_9ACTN</name>
<organism evidence="1 2">
    <name type="scientific">Kribbella amoyensis</name>
    <dbReference type="NCBI Taxonomy" id="996641"/>
    <lineage>
        <taxon>Bacteria</taxon>
        <taxon>Bacillati</taxon>
        <taxon>Actinomycetota</taxon>
        <taxon>Actinomycetes</taxon>
        <taxon>Propionibacteriales</taxon>
        <taxon>Kribbellaceae</taxon>
        <taxon>Kribbella</taxon>
    </lineage>
</organism>
<dbReference type="AlphaFoldDB" id="A0A561B861"/>
<dbReference type="Proteomes" id="UP000318380">
    <property type="component" value="Unassembled WGS sequence"/>
</dbReference>